<comment type="caution">
    <text evidence="6">The sequence shown here is derived from an EMBL/GenBank/DDBJ whole genome shotgun (WGS) entry which is preliminary data.</text>
</comment>
<evidence type="ECO:0000256" key="4">
    <source>
        <dbReference type="PROSITE-ProRule" id="PRU00473"/>
    </source>
</evidence>
<dbReference type="PANTHER" id="PTHR30329:SF21">
    <property type="entry name" value="LIPOPROTEIN YIAD-RELATED"/>
    <property type="match status" value="1"/>
</dbReference>
<dbReference type="InterPro" id="IPR050330">
    <property type="entry name" value="Bact_OuterMem_StrucFunc"/>
</dbReference>
<dbReference type="PROSITE" id="PS51257">
    <property type="entry name" value="PROKAR_LIPOPROTEIN"/>
    <property type="match status" value="1"/>
</dbReference>
<dbReference type="Gene3D" id="3.30.1330.60">
    <property type="entry name" value="OmpA-like domain"/>
    <property type="match status" value="1"/>
</dbReference>
<organism evidence="6 7">
    <name type="scientific">Acinetobacter lwoffii</name>
    <dbReference type="NCBI Taxonomy" id="28090"/>
    <lineage>
        <taxon>Bacteria</taxon>
        <taxon>Pseudomonadati</taxon>
        <taxon>Pseudomonadota</taxon>
        <taxon>Gammaproteobacteria</taxon>
        <taxon>Moraxellales</taxon>
        <taxon>Moraxellaceae</taxon>
        <taxon>Acinetobacter</taxon>
    </lineage>
</organism>
<dbReference type="Proteomes" id="UP000787156">
    <property type="component" value="Unassembled WGS sequence"/>
</dbReference>
<proteinExistence type="predicted"/>
<dbReference type="EMBL" id="DYWX01000003">
    <property type="protein sequence ID" value="HJF26660.1"/>
    <property type="molecule type" value="Genomic_DNA"/>
</dbReference>
<reference evidence="6" key="1">
    <citation type="journal article" date="2021" name="PeerJ">
        <title>Extensive microbial diversity within the chicken gut microbiome revealed by metagenomics and culture.</title>
        <authorList>
            <person name="Gilroy R."/>
            <person name="Ravi A."/>
            <person name="Getino M."/>
            <person name="Pursley I."/>
            <person name="Horton D.L."/>
            <person name="Alikhan N.F."/>
            <person name="Baker D."/>
            <person name="Gharbi K."/>
            <person name="Hall N."/>
            <person name="Watson M."/>
            <person name="Adriaenssens E.M."/>
            <person name="Foster-Nyarko E."/>
            <person name="Jarju S."/>
            <person name="Secka A."/>
            <person name="Antonio M."/>
            <person name="Oren A."/>
            <person name="Chaudhuri R.R."/>
            <person name="La Ragione R."/>
            <person name="Hildebrand F."/>
            <person name="Pallen M.J."/>
        </authorList>
    </citation>
    <scope>NUCLEOTIDE SEQUENCE</scope>
    <source>
        <strain evidence="6">CHK135-1449</strain>
    </source>
</reference>
<dbReference type="GO" id="GO:0009279">
    <property type="term" value="C:cell outer membrane"/>
    <property type="evidence" value="ECO:0007669"/>
    <property type="project" value="UniProtKB-SubCell"/>
</dbReference>
<dbReference type="PROSITE" id="PS51123">
    <property type="entry name" value="OMPA_2"/>
    <property type="match status" value="1"/>
</dbReference>
<dbReference type="AlphaFoldDB" id="A0A9D2ZY52"/>
<sequence>MHMIKTSIILLLTTLLSACLSFGPLNYQQTKMLKKEGFVLTEEGWSLGLPESLIFSFDHFIITAQQNQELTRLAQQLKSYKLEKLNIIGHTDDIGDPTYNLELSKNRASNVADIFLQQGFNPKNIQVIGRGSSQPLVPNNSNKNRAENRRVTIIIVP</sequence>
<dbReference type="Pfam" id="PF00691">
    <property type="entry name" value="OmpA"/>
    <property type="match status" value="1"/>
</dbReference>
<dbReference type="PRINTS" id="PR01021">
    <property type="entry name" value="OMPADOMAIN"/>
</dbReference>
<evidence type="ECO:0000256" key="2">
    <source>
        <dbReference type="ARBA" id="ARBA00023136"/>
    </source>
</evidence>
<gene>
    <name evidence="6" type="ORF">K8V79_00110</name>
</gene>
<keyword evidence="2 4" id="KW-0472">Membrane</keyword>
<evidence type="ECO:0000259" key="5">
    <source>
        <dbReference type="PROSITE" id="PS51123"/>
    </source>
</evidence>
<evidence type="ECO:0000313" key="6">
    <source>
        <dbReference type="EMBL" id="HJF26660.1"/>
    </source>
</evidence>
<reference evidence="6" key="2">
    <citation type="submission" date="2021-09" db="EMBL/GenBank/DDBJ databases">
        <authorList>
            <person name="Gilroy R."/>
        </authorList>
    </citation>
    <scope>NUCLEOTIDE SEQUENCE</scope>
    <source>
        <strain evidence="6">CHK135-1449</strain>
    </source>
</reference>
<dbReference type="SUPFAM" id="SSF103088">
    <property type="entry name" value="OmpA-like"/>
    <property type="match status" value="1"/>
</dbReference>
<dbReference type="InterPro" id="IPR036737">
    <property type="entry name" value="OmpA-like_sf"/>
</dbReference>
<feature type="domain" description="OmpA-like" evidence="5">
    <location>
        <begin position="43"/>
        <end position="157"/>
    </location>
</feature>
<evidence type="ECO:0000256" key="1">
    <source>
        <dbReference type="ARBA" id="ARBA00004442"/>
    </source>
</evidence>
<evidence type="ECO:0000313" key="7">
    <source>
        <dbReference type="Proteomes" id="UP000787156"/>
    </source>
</evidence>
<dbReference type="PANTHER" id="PTHR30329">
    <property type="entry name" value="STATOR ELEMENT OF FLAGELLAR MOTOR COMPLEX"/>
    <property type="match status" value="1"/>
</dbReference>
<dbReference type="InterPro" id="IPR006664">
    <property type="entry name" value="OMP_bac"/>
</dbReference>
<evidence type="ECO:0000256" key="3">
    <source>
        <dbReference type="ARBA" id="ARBA00023237"/>
    </source>
</evidence>
<protein>
    <submittedName>
        <fullName evidence="6">OmpA family protein</fullName>
    </submittedName>
</protein>
<keyword evidence="3" id="KW-0998">Cell outer membrane</keyword>
<dbReference type="InterPro" id="IPR006665">
    <property type="entry name" value="OmpA-like"/>
</dbReference>
<accession>A0A9D2ZY52</accession>
<dbReference type="CDD" id="cd07185">
    <property type="entry name" value="OmpA_C-like"/>
    <property type="match status" value="1"/>
</dbReference>
<name>A0A9D2ZY52_ACILW</name>
<comment type="subcellular location">
    <subcellularLocation>
        <location evidence="1">Cell outer membrane</location>
    </subcellularLocation>
</comment>